<accession>A0ABQ1E059</accession>
<evidence type="ECO:0008006" key="3">
    <source>
        <dbReference type="Google" id="ProtNLM"/>
    </source>
</evidence>
<evidence type="ECO:0000313" key="2">
    <source>
        <dbReference type="Proteomes" id="UP000620147"/>
    </source>
</evidence>
<reference evidence="1 2" key="1">
    <citation type="submission" date="2020-06" db="EMBL/GenBank/DDBJ databases">
        <title>Characterization of fructooligosaccharide metabolism and fructooligosaccharide-degrading enzymes in human commensal butyrate producers.</title>
        <authorList>
            <person name="Tanno H."/>
            <person name="Fujii T."/>
            <person name="Hirano K."/>
            <person name="Maeno S."/>
            <person name="Tonozuka T."/>
            <person name="Sakamoto M."/>
            <person name="Ohkuma M."/>
            <person name="Tochio T."/>
            <person name="Endo A."/>
        </authorList>
    </citation>
    <scope>NUCLEOTIDE SEQUENCE [LARGE SCALE GENOMIC DNA]</scope>
    <source>
        <strain evidence="1 2">JCM 31056</strain>
    </source>
</reference>
<comment type="caution">
    <text evidence="1">The sequence shown here is derived from an EMBL/GenBank/DDBJ whole genome shotgun (WGS) entry which is preliminary data.</text>
</comment>
<proteinExistence type="predicted"/>
<protein>
    <recommendedName>
        <fullName evidence="3">Helix-turn-helix domain-containing protein</fullName>
    </recommendedName>
</protein>
<dbReference type="Gene3D" id="1.10.10.60">
    <property type="entry name" value="Homeodomain-like"/>
    <property type="match status" value="1"/>
</dbReference>
<dbReference type="Proteomes" id="UP000620147">
    <property type="component" value="Unassembled WGS sequence"/>
</dbReference>
<dbReference type="EMBL" id="BLYJ01000017">
    <property type="protein sequence ID" value="GFO88342.1"/>
    <property type="molecule type" value="Genomic_DNA"/>
</dbReference>
<sequence length="180" mass="19539">MQQRGSKYDQKIKDEALALVASGVSITNAACRMRIPKSTLADWVHTQNESDEDGVAARREIRRKQIARCEKIGDKVLRALDRKAEAAAKDTRTINDGLAVLEKAAKDGVIALSEAEVASLRNVVSDYTGVGLRELAGTMKDVAARQETLESHLAEKEEAAPEINLQLTLVDPAKAVSDES</sequence>
<dbReference type="SUPFAM" id="SSF46689">
    <property type="entry name" value="Homeodomain-like"/>
    <property type="match status" value="1"/>
</dbReference>
<evidence type="ECO:0000313" key="1">
    <source>
        <dbReference type="EMBL" id="GFO88342.1"/>
    </source>
</evidence>
<organism evidence="1 2">
    <name type="scientific">Butyricicoccus faecihominis</name>
    <dbReference type="NCBI Taxonomy" id="1712515"/>
    <lineage>
        <taxon>Bacteria</taxon>
        <taxon>Bacillati</taxon>
        <taxon>Bacillota</taxon>
        <taxon>Clostridia</taxon>
        <taxon>Eubacteriales</taxon>
        <taxon>Butyricicoccaceae</taxon>
        <taxon>Butyricicoccus</taxon>
    </lineage>
</organism>
<gene>
    <name evidence="1" type="ORF">BUFA31_15060</name>
</gene>
<dbReference type="InterPro" id="IPR009057">
    <property type="entry name" value="Homeodomain-like_sf"/>
</dbReference>
<name>A0ABQ1E059_9FIRM</name>
<dbReference type="RefSeq" id="WP_188885736.1">
    <property type="nucleotide sequence ID" value="NZ_BLYJ01000017.1"/>
</dbReference>
<keyword evidence="2" id="KW-1185">Reference proteome</keyword>